<name>A0ABS4DFJ6_9CHLR</name>
<accession>A0ABS4DFJ6</accession>
<sequence>MTNRDRIRERYLKDALPVRLAGLAADLSRVASSARRATGAAAAAAMLEESQYLIEWTAAEAPAEIAEELVNLQVMLALWRQAWPDAQHYPFQRSLLAVQAKQWADQVLRQSENLLSGSGLAAEFEQLR</sequence>
<proteinExistence type="predicted"/>
<dbReference type="EMBL" id="SIJK02000059">
    <property type="protein sequence ID" value="MBP1468205.1"/>
    <property type="molecule type" value="Genomic_DNA"/>
</dbReference>
<keyword evidence="2" id="KW-1185">Reference proteome</keyword>
<dbReference type="Proteomes" id="UP001193081">
    <property type="component" value="Unassembled WGS sequence"/>
</dbReference>
<gene>
    <name evidence="1" type="ORF">EYB53_021015</name>
</gene>
<dbReference type="RefSeq" id="WP_135480725.1">
    <property type="nucleotide sequence ID" value="NZ_SIJK02000059.1"/>
</dbReference>
<reference evidence="1 2" key="1">
    <citation type="submission" date="2021-03" db="EMBL/GenBank/DDBJ databases">
        <authorList>
            <person name="Grouzdev D.S."/>
        </authorList>
    </citation>
    <scope>NUCLEOTIDE SEQUENCE [LARGE SCALE GENOMIC DNA]</scope>
    <source>
        <strain evidence="1 2">M50-1</strain>
    </source>
</reference>
<evidence type="ECO:0000313" key="1">
    <source>
        <dbReference type="EMBL" id="MBP1468205.1"/>
    </source>
</evidence>
<evidence type="ECO:0000313" key="2">
    <source>
        <dbReference type="Proteomes" id="UP001193081"/>
    </source>
</evidence>
<protein>
    <submittedName>
        <fullName evidence="1">Uncharacterized protein</fullName>
    </submittedName>
</protein>
<comment type="caution">
    <text evidence="1">The sequence shown here is derived from an EMBL/GenBank/DDBJ whole genome shotgun (WGS) entry which is preliminary data.</text>
</comment>
<organism evidence="1 2">
    <name type="scientific">Candidatus Chloroploca mongolica</name>
    <dbReference type="NCBI Taxonomy" id="2528176"/>
    <lineage>
        <taxon>Bacteria</taxon>
        <taxon>Bacillati</taxon>
        <taxon>Chloroflexota</taxon>
        <taxon>Chloroflexia</taxon>
        <taxon>Chloroflexales</taxon>
        <taxon>Chloroflexineae</taxon>
        <taxon>Oscillochloridaceae</taxon>
        <taxon>Candidatus Chloroploca</taxon>
    </lineage>
</organism>